<reference evidence="8 9" key="1">
    <citation type="submission" date="2016-08" db="EMBL/GenBank/DDBJ databases">
        <title>Analysis of Carbohydrate Active Enzymes in Thermogemmatispora T81 Reveals Carbohydrate Degradation Ability.</title>
        <authorList>
            <person name="Tomazini A."/>
            <person name="Lal S."/>
            <person name="Stott M."/>
            <person name="Henrissat B."/>
            <person name="Polikarpov I."/>
            <person name="Sparling R."/>
            <person name="Levin D.B."/>
        </authorList>
    </citation>
    <scope>NUCLEOTIDE SEQUENCE [LARGE SCALE GENOMIC DNA]</scope>
    <source>
        <strain evidence="8 9">T81</strain>
    </source>
</reference>
<organism evidence="8 9">
    <name type="scientific">Thermogemmatispora tikiterensis</name>
    <dbReference type="NCBI Taxonomy" id="1825093"/>
    <lineage>
        <taxon>Bacteria</taxon>
        <taxon>Bacillati</taxon>
        <taxon>Chloroflexota</taxon>
        <taxon>Ktedonobacteria</taxon>
        <taxon>Thermogemmatisporales</taxon>
        <taxon>Thermogemmatisporaceae</taxon>
        <taxon>Thermogemmatispora</taxon>
    </lineage>
</organism>
<keyword evidence="9" id="KW-1185">Reference proteome</keyword>
<feature type="transmembrane region" description="Helical" evidence="6">
    <location>
        <begin position="473"/>
        <end position="489"/>
    </location>
</feature>
<dbReference type="InterPro" id="IPR007016">
    <property type="entry name" value="O-antigen_ligase-rel_domated"/>
</dbReference>
<dbReference type="Pfam" id="PF04932">
    <property type="entry name" value="Wzy_C"/>
    <property type="match status" value="1"/>
</dbReference>
<dbReference type="GO" id="GO:0016020">
    <property type="term" value="C:membrane"/>
    <property type="evidence" value="ECO:0007669"/>
    <property type="project" value="UniProtKB-SubCell"/>
</dbReference>
<evidence type="ECO:0000313" key="9">
    <source>
        <dbReference type="Proteomes" id="UP000248706"/>
    </source>
</evidence>
<keyword evidence="2 6" id="KW-0812">Transmembrane</keyword>
<evidence type="ECO:0000313" key="8">
    <source>
        <dbReference type="EMBL" id="RAQ95070.1"/>
    </source>
</evidence>
<dbReference type="OrthoDB" id="9806320at2"/>
<feature type="transmembrane region" description="Helical" evidence="6">
    <location>
        <begin position="264"/>
        <end position="280"/>
    </location>
</feature>
<feature type="transmembrane region" description="Helical" evidence="6">
    <location>
        <begin position="286"/>
        <end position="304"/>
    </location>
</feature>
<feature type="transmembrane region" description="Helical" evidence="6">
    <location>
        <begin position="99"/>
        <end position="118"/>
    </location>
</feature>
<evidence type="ECO:0000256" key="4">
    <source>
        <dbReference type="ARBA" id="ARBA00023136"/>
    </source>
</evidence>
<evidence type="ECO:0000259" key="7">
    <source>
        <dbReference type="Pfam" id="PF04932"/>
    </source>
</evidence>
<keyword evidence="4 6" id="KW-0472">Membrane</keyword>
<keyword evidence="3 6" id="KW-1133">Transmembrane helix</keyword>
<comment type="caution">
    <text evidence="8">The sequence shown here is derived from an EMBL/GenBank/DDBJ whole genome shotgun (WGS) entry which is preliminary data.</text>
</comment>
<dbReference type="RefSeq" id="WP_112427486.1">
    <property type="nucleotide sequence ID" value="NZ_MCIF01000002.1"/>
</dbReference>
<dbReference type="Proteomes" id="UP000248706">
    <property type="component" value="Unassembled WGS sequence"/>
</dbReference>
<feature type="transmembrane region" description="Helical" evidence="6">
    <location>
        <begin position="28"/>
        <end position="51"/>
    </location>
</feature>
<proteinExistence type="predicted"/>
<feature type="compositionally biased region" description="Polar residues" evidence="5">
    <location>
        <begin position="524"/>
        <end position="534"/>
    </location>
</feature>
<feature type="transmembrane region" description="Helical" evidence="6">
    <location>
        <begin position="495"/>
        <end position="514"/>
    </location>
</feature>
<name>A0A328VH50_9CHLR</name>
<dbReference type="AlphaFoldDB" id="A0A328VH50"/>
<dbReference type="PANTHER" id="PTHR37422">
    <property type="entry name" value="TEICHURONIC ACID BIOSYNTHESIS PROTEIN TUAE"/>
    <property type="match status" value="1"/>
</dbReference>
<evidence type="ECO:0000256" key="5">
    <source>
        <dbReference type="SAM" id="MobiDB-lite"/>
    </source>
</evidence>
<evidence type="ECO:0000256" key="3">
    <source>
        <dbReference type="ARBA" id="ARBA00022989"/>
    </source>
</evidence>
<accession>A0A328VH50</accession>
<evidence type="ECO:0000256" key="6">
    <source>
        <dbReference type="SAM" id="Phobius"/>
    </source>
</evidence>
<feature type="transmembrane region" description="Helical" evidence="6">
    <location>
        <begin position="311"/>
        <end position="333"/>
    </location>
</feature>
<gene>
    <name evidence="8" type="ORF">A4R35_05945</name>
</gene>
<dbReference type="InterPro" id="IPR051533">
    <property type="entry name" value="WaaL-like"/>
</dbReference>
<feature type="transmembrane region" description="Helical" evidence="6">
    <location>
        <begin position="138"/>
        <end position="161"/>
    </location>
</feature>
<sequence>MRSFSIFTREVGVDVSRFFRLRATLRSFLTAANVVGLIGAALALGCLLALSAPWNIRLPIYLILSVWVLLRPRVALYLLPLSVPWGALDYISLGSLRLNSTDILVILLAASWLAGHVLRSGDQTNGPRSYERQAVPPLLLVGLAVLLISMLVSMTVAISVKSSIKEIFKWIEVLIVVVAGSSYIRTRRQGWTIVILSLVAALSQAALGYYQELFNIGPSSFVRGESLRVYGTFNQPNPYAGYINLSLPIALALTIAGSRKQTRWLAAGASVLLALAEFFSQSRGGWLAIITASLFILLVGVPSLRPFWRVLIVGFGALVESILIGIIPQNLFIPLLNFIGVNNISFTQPSAQQYATAERLAHWLAGIHMFLDHPWLGVGIGNYGDAYPGYAIGIFVIPLGHAHNYFINVAAEMGLVGLIAYTFFVLVIAGLSARAYHRLRCAYRELAASLASNSMSASALRWQKRLAHLGDDQALALGIVAALLTVLVHNMVDNLYVQGMTNLMAILLIVLLRLERLTLAEHQQPGQRESTPTQAAIQKAPALAART</sequence>
<dbReference type="PANTHER" id="PTHR37422:SF23">
    <property type="entry name" value="TEICHURONIC ACID BIOSYNTHESIS PROTEIN TUAE"/>
    <property type="match status" value="1"/>
</dbReference>
<feature type="transmembrane region" description="Helical" evidence="6">
    <location>
        <begin position="191"/>
        <end position="210"/>
    </location>
</feature>
<evidence type="ECO:0000256" key="1">
    <source>
        <dbReference type="ARBA" id="ARBA00004141"/>
    </source>
</evidence>
<feature type="domain" description="O-antigen ligase-related" evidence="7">
    <location>
        <begin position="269"/>
        <end position="421"/>
    </location>
</feature>
<feature type="transmembrane region" description="Helical" evidence="6">
    <location>
        <begin position="405"/>
        <end position="431"/>
    </location>
</feature>
<feature type="compositionally biased region" description="Low complexity" evidence="5">
    <location>
        <begin position="535"/>
        <end position="547"/>
    </location>
</feature>
<feature type="transmembrane region" description="Helical" evidence="6">
    <location>
        <begin position="239"/>
        <end position="257"/>
    </location>
</feature>
<comment type="subcellular location">
    <subcellularLocation>
        <location evidence="1">Membrane</location>
        <topology evidence="1">Multi-pass membrane protein</topology>
    </subcellularLocation>
</comment>
<evidence type="ECO:0000256" key="2">
    <source>
        <dbReference type="ARBA" id="ARBA00022692"/>
    </source>
</evidence>
<feature type="region of interest" description="Disordered" evidence="5">
    <location>
        <begin position="523"/>
        <end position="547"/>
    </location>
</feature>
<protein>
    <recommendedName>
        <fullName evidence="7">O-antigen ligase-related domain-containing protein</fullName>
    </recommendedName>
</protein>
<dbReference type="EMBL" id="MCIF01000002">
    <property type="protein sequence ID" value="RAQ95070.1"/>
    <property type="molecule type" value="Genomic_DNA"/>
</dbReference>